<sequence>MTDSSLTDQPDVQVSFGAALQQARHIKQLSLDEVSSELFILKRHLQALEEESFDDLPQVAFSRGFVINYAKFLGLDPVEIAHSFDAAYPEALKSRSVTDSGSPLQPMGTLQRDSHSRTGFNPLLMIAFVALIVLIVFLFRMMSTANKEPQASSPVTAALTVSDQAQGAAINNQANESGAALNLDGSGSINNTALELILTDIATINITDATGRSLMNGAQTRGDYKLSGMPPFKIDINNIDNVSVLLNQKPVALDQYANTSANANASANAKQASFELAL</sequence>
<protein>
    <submittedName>
        <fullName evidence="3">DNA-binding protein</fullName>
    </submittedName>
</protein>
<name>A0A0M5MKS0_9GAMM</name>
<dbReference type="STRING" id="45610.AOC03_02295"/>
<keyword evidence="4" id="KW-1185">Reference proteome</keyword>
<keyword evidence="1" id="KW-0812">Transmembrane</keyword>
<dbReference type="InterPro" id="IPR050400">
    <property type="entry name" value="Bact_Cytoskel_RodZ"/>
</dbReference>
<evidence type="ECO:0000313" key="3">
    <source>
        <dbReference type="EMBL" id="ALF59025.1"/>
    </source>
</evidence>
<keyword evidence="1" id="KW-1133">Transmembrane helix</keyword>
<proteinExistence type="predicted"/>
<dbReference type="RefSeq" id="WP_062533421.1">
    <property type="nucleotide sequence ID" value="NZ_CP012678.1"/>
</dbReference>
<evidence type="ECO:0000259" key="2">
    <source>
        <dbReference type="Pfam" id="PF13464"/>
    </source>
</evidence>
<evidence type="ECO:0000313" key="4">
    <source>
        <dbReference type="Proteomes" id="UP000059847"/>
    </source>
</evidence>
<keyword evidence="1" id="KW-0472">Membrane</keyword>
<feature type="domain" description="Cytoskeleton protein RodZ-like C-terminal" evidence="2">
    <location>
        <begin position="202"/>
        <end position="258"/>
    </location>
</feature>
<dbReference type="PANTHER" id="PTHR34475:SF1">
    <property type="entry name" value="CYTOSKELETON PROTEIN RODZ"/>
    <property type="match status" value="1"/>
</dbReference>
<reference evidence="3 4" key="1">
    <citation type="submission" date="2015-09" db="EMBL/GenBank/DDBJ databases">
        <title>Complete genome of Psychrobacter urativorans R10.10B.</title>
        <authorList>
            <person name="See-Too W.S."/>
            <person name="Chan K.G."/>
        </authorList>
    </citation>
    <scope>NUCLEOTIDE SEQUENCE [LARGE SCALE GENOMIC DNA]</scope>
    <source>
        <strain evidence="3 4">R10.10B</strain>
    </source>
</reference>
<evidence type="ECO:0000256" key="1">
    <source>
        <dbReference type="SAM" id="Phobius"/>
    </source>
</evidence>
<dbReference type="InterPro" id="IPR010982">
    <property type="entry name" value="Lambda_DNA-bd_dom_sf"/>
</dbReference>
<dbReference type="Pfam" id="PF13413">
    <property type="entry name" value="HTH_25"/>
    <property type="match status" value="1"/>
</dbReference>
<dbReference type="AlphaFoldDB" id="A0A0M5MKS0"/>
<organism evidence="3 4">
    <name type="scientific">Psychrobacter urativorans</name>
    <dbReference type="NCBI Taxonomy" id="45610"/>
    <lineage>
        <taxon>Bacteria</taxon>
        <taxon>Pseudomonadati</taxon>
        <taxon>Pseudomonadota</taxon>
        <taxon>Gammaproteobacteria</taxon>
        <taxon>Moraxellales</taxon>
        <taxon>Moraxellaceae</taxon>
        <taxon>Psychrobacter</taxon>
    </lineage>
</organism>
<dbReference type="InterPro" id="IPR025194">
    <property type="entry name" value="RodZ-like_C"/>
</dbReference>
<dbReference type="Pfam" id="PF13464">
    <property type="entry name" value="RodZ_C"/>
    <property type="match status" value="1"/>
</dbReference>
<dbReference type="Proteomes" id="UP000059847">
    <property type="component" value="Chromosome"/>
</dbReference>
<keyword evidence="3" id="KW-0238">DNA-binding</keyword>
<gene>
    <name evidence="3" type="ORF">AOC03_02295</name>
</gene>
<dbReference type="OrthoDB" id="9790252at2"/>
<feature type="transmembrane region" description="Helical" evidence="1">
    <location>
        <begin position="119"/>
        <end position="139"/>
    </location>
</feature>
<dbReference type="PANTHER" id="PTHR34475">
    <property type="match status" value="1"/>
</dbReference>
<dbReference type="Gene3D" id="1.10.260.40">
    <property type="entry name" value="lambda repressor-like DNA-binding domains"/>
    <property type="match status" value="1"/>
</dbReference>
<dbReference type="KEGG" id="pur:AOC03_02295"/>
<dbReference type="EMBL" id="CP012678">
    <property type="protein sequence ID" value="ALF59025.1"/>
    <property type="molecule type" value="Genomic_DNA"/>
</dbReference>
<accession>A0A0M5MKS0</accession>
<dbReference type="GO" id="GO:0003677">
    <property type="term" value="F:DNA binding"/>
    <property type="evidence" value="ECO:0007669"/>
    <property type="project" value="UniProtKB-KW"/>
</dbReference>